<keyword evidence="1" id="KW-1188">Viral release from host cell</keyword>
<feature type="domain" description="Phage tail tape measure protein" evidence="5">
    <location>
        <begin position="210"/>
        <end position="357"/>
    </location>
</feature>
<reference evidence="6 7" key="1">
    <citation type="submission" date="2019-04" db="EMBL/GenBank/DDBJ databases">
        <title>Microbes associate with the intestines of laboratory mice.</title>
        <authorList>
            <person name="Navarre W."/>
            <person name="Wong E."/>
            <person name="Huang K."/>
            <person name="Tropini C."/>
            <person name="Ng K."/>
            <person name="Yu B."/>
        </authorList>
    </citation>
    <scope>NUCLEOTIDE SEQUENCE [LARGE SCALE GENOMIC DNA]</scope>
    <source>
        <strain evidence="6 7">NM70_E10</strain>
    </source>
</reference>
<feature type="transmembrane region" description="Helical" evidence="4">
    <location>
        <begin position="571"/>
        <end position="590"/>
    </location>
</feature>
<evidence type="ECO:0000259" key="5">
    <source>
        <dbReference type="Pfam" id="PF10145"/>
    </source>
</evidence>
<dbReference type="InterPro" id="IPR010090">
    <property type="entry name" value="Phage_tape_meas"/>
</dbReference>
<evidence type="ECO:0000256" key="2">
    <source>
        <dbReference type="SAM" id="Coils"/>
    </source>
</evidence>
<keyword evidence="2" id="KW-0175">Coiled coil</keyword>
<feature type="compositionally biased region" description="Low complexity" evidence="3">
    <location>
        <begin position="729"/>
        <end position="740"/>
    </location>
</feature>
<dbReference type="RefSeq" id="WP_136014072.1">
    <property type="nucleotide sequence ID" value="NZ_CAKOCY010000053.1"/>
</dbReference>
<feature type="compositionally biased region" description="Basic and acidic residues" evidence="3">
    <location>
        <begin position="703"/>
        <end position="714"/>
    </location>
</feature>
<protein>
    <submittedName>
        <fullName evidence="6">Phage tail tape measure protein</fullName>
    </submittedName>
</protein>
<keyword evidence="4" id="KW-0812">Transmembrane</keyword>
<keyword evidence="4" id="KW-0472">Membrane</keyword>
<name>A0A4S2AV73_9BACE</name>
<evidence type="ECO:0000256" key="4">
    <source>
        <dbReference type="SAM" id="Phobius"/>
    </source>
</evidence>
<dbReference type="NCBIfam" id="TIGR01760">
    <property type="entry name" value="tape_meas_TP901"/>
    <property type="match status" value="1"/>
</dbReference>
<evidence type="ECO:0000313" key="7">
    <source>
        <dbReference type="Proteomes" id="UP000305751"/>
    </source>
</evidence>
<keyword evidence="7" id="KW-1185">Reference proteome</keyword>
<feature type="region of interest" description="Disordered" evidence="3">
    <location>
        <begin position="703"/>
        <end position="743"/>
    </location>
</feature>
<keyword evidence="4" id="KW-1133">Transmembrane helix</keyword>
<gene>
    <name evidence="6" type="ORF">E5356_08080</name>
</gene>
<dbReference type="PANTHER" id="PTHR37813:SF1">
    <property type="entry name" value="FELS-2 PROPHAGE PROTEIN"/>
    <property type="match status" value="1"/>
</dbReference>
<accession>A0A4S2AV73</accession>
<feature type="coiled-coil region" evidence="2">
    <location>
        <begin position="1192"/>
        <end position="1240"/>
    </location>
</feature>
<proteinExistence type="predicted"/>
<sequence>MAKLKPDYIEWVLTLNASDAQKEIHNLSEKNKELRDSNKEIKKSMTDLIATGKAGGKQWKRLDDQLKENNKTIGENNKKIAECEKRLDKTTMSANQLARKANALRKELRDTVKSLQPEKYAALEKELKEVEKAYGQATKKAEGFGGSLLSLNKIKTVLAGVFVTIGAMITGQIVGGLRDAISTIIEFEKKNSTLAAILGTTKKSIKDLTDEARRLGATTSYTAAQVTELQIELAKLGFFKEDIKAMTPSVLKFAKAVDTDLASAATLAGATLRIFNLDAEDTERALSTMAIGTTSSALNFEYLNSAMSTVGPVANSFGFTIEETTALLGALANSGFDASSAATATRNILLNLADSSGKLALALGGPVNNLDDLIKGLKKLNSEGIDLNKALELTDKRSVAAFNTFLNGTDTVLALCDAVTGAEDAFNAMSEEMGDNVQGALNRLSSTIEGVVLRFYESKGILRDLIDLVTLMVEGVGGMIDMFNKWGVVTYTVTAYLVSYYGGLKIATMWHARFKTATLASVVAEKAHAVQLYISRAATLAYAAAQARLHKDTKRYTAILRLMRIELLKNPYTALIAAVLAAGVAIYQFVKRNREASESVKALGSAMEKTTKRYDEQKAKVNALIDAIHDENISNTLREKKIRELKDLIPDYNAELSKEGKVIRENKKAIDEYLTSLERQIKAEAFREELIELYRKKFPKERELEKNKEEEEKASNSLAGARIGASMRSSTLSTSGTKSLNQGLDQNVKSMETEYQNAKKKTEQTRKDLKEITDAIAVINRELLTTEMQISSTGTTNADNVIKETSLIKELEAEKKKVQEQWAEDSEANIAKKNKEIERIDAEIKRLNELGKVKKKAGAGEYKNTETDATLKPLEIEHEKRMLLIKQNREKENKTEAQYILEGTAENLRYYQERIDALQKLGAKTPAQKKKLLDEIHKLETEAQTAIFTETGKQEDARIKLVQEKRDERLKIETAYYNVQKDTMEKAVLNQSITQEAADAYMLEVEAEHAAELLEINRTYQDDIAALEITGKQKRIETATEAADAVRESEMKLLRDRAAIAQKVREITSIPVGITGMQEAHRKQVQDVETTYNAIIEIARQAGISIVELERQKNREINQLNFEYENGIYQSQARIGVSWQEEYNNELAQLENLHDQGMISEEQYQRGRLGAGIENAKRYFDKISGLSSSMVEAMQQAEIDQVEAKYDVLIQEAENNGEDTAALEEEKENKKLEIQKKYADVNFAIKCSQIIADTAVSIMKAYADLGPIGGTVAAVMLGVTGAAQLMSAKAERDKIKNMSLKNTAGSKTATAERVVKGSGGYSEGGYTGPGGRYEVAGVVHKGEYVVPQPEMNNPKVIDAVSTIESIRRQRTNVNPLPETGYAEGGYTGTPAGDSSYLEILEATKELRKTCEAIKSIKAYIVYQDWEKAKETIENARYTFTRGK</sequence>
<feature type="coiled-coil region" evidence="2">
    <location>
        <begin position="17"/>
        <end position="47"/>
    </location>
</feature>
<comment type="caution">
    <text evidence="6">The sequence shown here is derived from an EMBL/GenBank/DDBJ whole genome shotgun (WGS) entry which is preliminary data.</text>
</comment>
<feature type="coiled-coil region" evidence="2">
    <location>
        <begin position="80"/>
        <end position="140"/>
    </location>
</feature>
<organism evidence="6 7">
    <name type="scientific">Bacteroides acidifaciens</name>
    <dbReference type="NCBI Taxonomy" id="85831"/>
    <lineage>
        <taxon>Bacteria</taxon>
        <taxon>Pseudomonadati</taxon>
        <taxon>Bacteroidota</taxon>
        <taxon>Bacteroidia</taxon>
        <taxon>Bacteroidales</taxon>
        <taxon>Bacteroidaceae</taxon>
        <taxon>Bacteroides</taxon>
    </lineage>
</organism>
<dbReference type="EMBL" id="SRZA01000018">
    <property type="protein sequence ID" value="TGY05378.1"/>
    <property type="molecule type" value="Genomic_DNA"/>
</dbReference>
<dbReference type="PANTHER" id="PTHR37813">
    <property type="entry name" value="FELS-2 PROPHAGE PROTEIN"/>
    <property type="match status" value="1"/>
</dbReference>
<evidence type="ECO:0000256" key="1">
    <source>
        <dbReference type="ARBA" id="ARBA00022612"/>
    </source>
</evidence>
<dbReference type="Proteomes" id="UP000305751">
    <property type="component" value="Unassembled WGS sequence"/>
</dbReference>
<evidence type="ECO:0000313" key="6">
    <source>
        <dbReference type="EMBL" id="TGY05378.1"/>
    </source>
</evidence>
<evidence type="ECO:0000256" key="3">
    <source>
        <dbReference type="SAM" id="MobiDB-lite"/>
    </source>
</evidence>
<dbReference type="Pfam" id="PF10145">
    <property type="entry name" value="PhageMin_Tail"/>
    <property type="match status" value="1"/>
</dbReference>
<feature type="coiled-coil region" evidence="2">
    <location>
        <begin position="801"/>
        <end position="850"/>
    </location>
</feature>